<comment type="caution">
    <text evidence="6">The sequence shown here is derived from an EMBL/GenBank/DDBJ whole genome shotgun (WGS) entry which is preliminary data.</text>
</comment>
<evidence type="ECO:0000313" key="6">
    <source>
        <dbReference type="EMBL" id="CAB9517636.1"/>
    </source>
</evidence>
<gene>
    <name evidence="6" type="ORF">SEMRO_870_G213600.1</name>
</gene>
<dbReference type="AlphaFoldDB" id="A0A9N8EE67"/>
<keyword evidence="2 3" id="KW-0040">ANK repeat</keyword>
<evidence type="ECO:0000256" key="4">
    <source>
        <dbReference type="SAM" id="MobiDB-lite"/>
    </source>
</evidence>
<dbReference type="SMART" id="SM00248">
    <property type="entry name" value="ANK"/>
    <property type="match status" value="1"/>
</dbReference>
<sequence>MKPSNSAPWLSSTARHFLLLALILLVLSVSTSADNNNDETCSQEDDQTCVSPPDPTTTTTTPSYTAFDDVSWAVTSQTLRYPHHQDLYNRYLSACEKDAYCLQGEEFRLYRNNHQPGSMVNFTQAGYAKMKAPAPVWTLLHDFWLQNKDAAVAKETTEVYTPSNLLFGSSPDIVSLLNKTLGGTKALRKRISNAARPILEEWSGLRLAPSSVYGIRVYRRHAMLHPHVDRTNLVISAIINIDQDVQEDWPLELYTHQQQGVAVNITLKPGEMILYESASVIHGRPFPLVGNFYANAFLHFEGIGPLNDLTKCGPNQDGLPPYIVPGSFWVDDWKKRNPKGWTLLDPFKAVVAGDIRTLEYLAYSNPQSLLDKDSNGWTPLHEAARHAADNLDIVDFLLRHGANLQERTGTDQHDDNKNGKLPLEIAREFLGKDHPTTVYLISRTQLTAW</sequence>
<evidence type="ECO:0000256" key="3">
    <source>
        <dbReference type="PROSITE-ProRule" id="PRU00023"/>
    </source>
</evidence>
<dbReference type="EMBL" id="CAICTM010000869">
    <property type="protein sequence ID" value="CAB9517636.1"/>
    <property type="molecule type" value="Genomic_DNA"/>
</dbReference>
<dbReference type="InterPro" id="IPR050776">
    <property type="entry name" value="Ank_Repeat/CDKN_Inhibitor"/>
</dbReference>
<feature type="repeat" description="ANK" evidence="3">
    <location>
        <begin position="375"/>
        <end position="409"/>
    </location>
</feature>
<organism evidence="6 7">
    <name type="scientific">Seminavis robusta</name>
    <dbReference type="NCBI Taxonomy" id="568900"/>
    <lineage>
        <taxon>Eukaryota</taxon>
        <taxon>Sar</taxon>
        <taxon>Stramenopiles</taxon>
        <taxon>Ochrophyta</taxon>
        <taxon>Bacillariophyta</taxon>
        <taxon>Bacillariophyceae</taxon>
        <taxon>Bacillariophycidae</taxon>
        <taxon>Naviculales</taxon>
        <taxon>Naviculaceae</taxon>
        <taxon>Seminavis</taxon>
    </lineage>
</organism>
<dbReference type="Proteomes" id="UP001153069">
    <property type="component" value="Unassembled WGS sequence"/>
</dbReference>
<dbReference type="OrthoDB" id="41194at2759"/>
<keyword evidence="7" id="KW-1185">Reference proteome</keyword>
<feature type="signal peptide" evidence="5">
    <location>
        <begin position="1"/>
        <end position="33"/>
    </location>
</feature>
<feature type="region of interest" description="Disordered" evidence="4">
    <location>
        <begin position="35"/>
        <end position="62"/>
    </location>
</feature>
<dbReference type="InterPro" id="IPR036770">
    <property type="entry name" value="Ankyrin_rpt-contain_sf"/>
</dbReference>
<dbReference type="InterPro" id="IPR002110">
    <property type="entry name" value="Ankyrin_rpt"/>
</dbReference>
<evidence type="ECO:0000313" key="7">
    <source>
        <dbReference type="Proteomes" id="UP001153069"/>
    </source>
</evidence>
<dbReference type="SUPFAM" id="SSF48403">
    <property type="entry name" value="Ankyrin repeat"/>
    <property type="match status" value="1"/>
</dbReference>
<evidence type="ECO:0000256" key="1">
    <source>
        <dbReference type="ARBA" id="ARBA00022737"/>
    </source>
</evidence>
<evidence type="ECO:0000256" key="2">
    <source>
        <dbReference type="ARBA" id="ARBA00023043"/>
    </source>
</evidence>
<evidence type="ECO:0000256" key="5">
    <source>
        <dbReference type="SAM" id="SignalP"/>
    </source>
</evidence>
<feature type="chain" id="PRO_5040208599" evidence="5">
    <location>
        <begin position="34"/>
        <end position="449"/>
    </location>
</feature>
<keyword evidence="1" id="KW-0677">Repeat</keyword>
<dbReference type="PROSITE" id="PS50088">
    <property type="entry name" value="ANK_REPEAT"/>
    <property type="match status" value="1"/>
</dbReference>
<dbReference type="Gene3D" id="1.25.40.20">
    <property type="entry name" value="Ankyrin repeat-containing domain"/>
    <property type="match status" value="1"/>
</dbReference>
<dbReference type="PANTHER" id="PTHR24201">
    <property type="entry name" value="ANK_REP_REGION DOMAIN-CONTAINING PROTEIN"/>
    <property type="match status" value="1"/>
</dbReference>
<keyword evidence="5" id="KW-0732">Signal</keyword>
<protein>
    <submittedName>
        <fullName evidence="6">Ankyrin Repeat</fullName>
    </submittedName>
</protein>
<proteinExistence type="predicted"/>
<name>A0A9N8EE67_9STRA</name>
<dbReference type="PROSITE" id="PS50297">
    <property type="entry name" value="ANK_REP_REGION"/>
    <property type="match status" value="1"/>
</dbReference>
<reference evidence="6" key="1">
    <citation type="submission" date="2020-06" db="EMBL/GenBank/DDBJ databases">
        <authorList>
            <consortium name="Plant Systems Biology data submission"/>
        </authorList>
    </citation>
    <scope>NUCLEOTIDE SEQUENCE</scope>
    <source>
        <strain evidence="6">D6</strain>
    </source>
</reference>
<accession>A0A9N8EE67</accession>
<dbReference type="Pfam" id="PF00023">
    <property type="entry name" value="Ank"/>
    <property type="match status" value="1"/>
</dbReference>